<sequence>MVHLSRTFGCQIGSLPFTYLGLPLGTTKPRITDFTPILGRVERRLSACSVYLSYSGHLQMINSVITPITTYAMSTFKLQICLIEQIDQARKQCLWRGSDANNKGGNLVAWPVVLRPKDKGGLGVIDLNIQNDGLLLKQLHKFYSRKDTPWVHLIWDKYYQGCVPHEGRKVGSFWWKDIQRLFRQYRNLAKSKVGDGASTLCWEDLWLDSPVKVLFPSLASFAFDLTSSIKDINEAKDLEIDHLNTRSMLHRRNLIQQQDRACSITGSAETIEHLFFDCAFARQCWHKLHLVWGDNPIIQDRILQAIQQNNLPFALEIIVIAMWELWKITNRKIFDNQEATINLWVFRFKEEVFTQS</sequence>
<dbReference type="AlphaFoldDB" id="A0AAQ3T123"/>
<organism evidence="2 3">
    <name type="scientific">Paspalum notatum var. saurae</name>
    <dbReference type="NCBI Taxonomy" id="547442"/>
    <lineage>
        <taxon>Eukaryota</taxon>
        <taxon>Viridiplantae</taxon>
        <taxon>Streptophyta</taxon>
        <taxon>Embryophyta</taxon>
        <taxon>Tracheophyta</taxon>
        <taxon>Spermatophyta</taxon>
        <taxon>Magnoliopsida</taxon>
        <taxon>Liliopsida</taxon>
        <taxon>Poales</taxon>
        <taxon>Poaceae</taxon>
        <taxon>PACMAD clade</taxon>
        <taxon>Panicoideae</taxon>
        <taxon>Andropogonodae</taxon>
        <taxon>Paspaleae</taxon>
        <taxon>Paspalinae</taxon>
        <taxon>Paspalum</taxon>
    </lineage>
</organism>
<gene>
    <name evidence="2" type="ORF">U9M48_014158</name>
</gene>
<dbReference type="InterPro" id="IPR026960">
    <property type="entry name" value="RVT-Znf"/>
</dbReference>
<dbReference type="Pfam" id="PF13966">
    <property type="entry name" value="zf-RVT"/>
    <property type="match status" value="1"/>
</dbReference>
<feature type="domain" description="Reverse transcriptase zinc-binding" evidence="1">
    <location>
        <begin position="241"/>
        <end position="285"/>
    </location>
</feature>
<feature type="non-terminal residue" evidence="2">
    <location>
        <position position="356"/>
    </location>
</feature>
<name>A0AAQ3T123_PASNO</name>
<dbReference type="PANTHER" id="PTHR33116:SF87">
    <property type="entry name" value="OS01G0158850 PROTEIN"/>
    <property type="match status" value="1"/>
</dbReference>
<keyword evidence="3" id="KW-1185">Reference proteome</keyword>
<accession>A0AAQ3T123</accession>
<evidence type="ECO:0000313" key="2">
    <source>
        <dbReference type="EMBL" id="WVZ64664.1"/>
    </source>
</evidence>
<dbReference type="EMBL" id="CP144747">
    <property type="protein sequence ID" value="WVZ64664.1"/>
    <property type="molecule type" value="Genomic_DNA"/>
</dbReference>
<dbReference type="Proteomes" id="UP001341281">
    <property type="component" value="Chromosome 03"/>
</dbReference>
<evidence type="ECO:0000313" key="3">
    <source>
        <dbReference type="Proteomes" id="UP001341281"/>
    </source>
</evidence>
<protein>
    <recommendedName>
        <fullName evidence="1">Reverse transcriptase zinc-binding domain-containing protein</fullName>
    </recommendedName>
</protein>
<proteinExistence type="predicted"/>
<reference evidence="2 3" key="1">
    <citation type="submission" date="2024-02" db="EMBL/GenBank/DDBJ databases">
        <title>High-quality chromosome-scale genome assembly of Pensacola bahiagrass (Paspalum notatum Flugge var. saurae).</title>
        <authorList>
            <person name="Vega J.M."/>
            <person name="Podio M."/>
            <person name="Orjuela J."/>
            <person name="Siena L.A."/>
            <person name="Pessino S.C."/>
            <person name="Combes M.C."/>
            <person name="Mariac C."/>
            <person name="Albertini E."/>
            <person name="Pupilli F."/>
            <person name="Ortiz J.P.A."/>
            <person name="Leblanc O."/>
        </authorList>
    </citation>
    <scope>NUCLEOTIDE SEQUENCE [LARGE SCALE GENOMIC DNA]</scope>
    <source>
        <strain evidence="2">R1</strain>
        <tissue evidence="2">Leaf</tissue>
    </source>
</reference>
<evidence type="ECO:0000259" key="1">
    <source>
        <dbReference type="Pfam" id="PF13966"/>
    </source>
</evidence>
<dbReference type="PANTHER" id="PTHR33116">
    <property type="entry name" value="REVERSE TRANSCRIPTASE ZINC-BINDING DOMAIN-CONTAINING PROTEIN-RELATED-RELATED"/>
    <property type="match status" value="1"/>
</dbReference>